<evidence type="ECO:0000313" key="1">
    <source>
        <dbReference type="EMBL" id="RYR51206.1"/>
    </source>
</evidence>
<comment type="caution">
    <text evidence="1">The sequence shown here is derived from an EMBL/GenBank/DDBJ whole genome shotgun (WGS) entry which is preliminary data.</text>
</comment>
<reference evidence="1 2" key="1">
    <citation type="submission" date="2019-01" db="EMBL/GenBank/DDBJ databases">
        <title>Sequencing of cultivated peanut Arachis hypogaea provides insights into genome evolution and oil improvement.</title>
        <authorList>
            <person name="Chen X."/>
        </authorList>
    </citation>
    <scope>NUCLEOTIDE SEQUENCE [LARGE SCALE GENOMIC DNA]</scope>
    <source>
        <strain evidence="2">cv. Fuhuasheng</strain>
        <tissue evidence="1">Leaves</tissue>
    </source>
</reference>
<dbReference type="Proteomes" id="UP000289738">
    <property type="component" value="Chromosome A06"/>
</dbReference>
<organism evidence="1 2">
    <name type="scientific">Arachis hypogaea</name>
    <name type="common">Peanut</name>
    <dbReference type="NCBI Taxonomy" id="3818"/>
    <lineage>
        <taxon>Eukaryota</taxon>
        <taxon>Viridiplantae</taxon>
        <taxon>Streptophyta</taxon>
        <taxon>Embryophyta</taxon>
        <taxon>Tracheophyta</taxon>
        <taxon>Spermatophyta</taxon>
        <taxon>Magnoliopsida</taxon>
        <taxon>eudicotyledons</taxon>
        <taxon>Gunneridae</taxon>
        <taxon>Pentapetalae</taxon>
        <taxon>rosids</taxon>
        <taxon>fabids</taxon>
        <taxon>Fabales</taxon>
        <taxon>Fabaceae</taxon>
        <taxon>Papilionoideae</taxon>
        <taxon>50 kb inversion clade</taxon>
        <taxon>dalbergioids sensu lato</taxon>
        <taxon>Dalbergieae</taxon>
        <taxon>Pterocarpus clade</taxon>
        <taxon>Arachis</taxon>
    </lineage>
</organism>
<proteinExistence type="predicted"/>
<dbReference type="EMBL" id="SDMP01000006">
    <property type="protein sequence ID" value="RYR51206.1"/>
    <property type="molecule type" value="Genomic_DNA"/>
</dbReference>
<name>A0A445CJU0_ARAHY</name>
<dbReference type="AlphaFoldDB" id="A0A445CJU0"/>
<sequence>MRCSWLQNTFGELPDGANDVTVRRSVQAYIMMLLEMQLFDDKSGTRLHIWRLPYVARLEDMGGYC</sequence>
<keyword evidence="2" id="KW-1185">Reference proteome</keyword>
<evidence type="ECO:0008006" key="3">
    <source>
        <dbReference type="Google" id="ProtNLM"/>
    </source>
</evidence>
<evidence type="ECO:0000313" key="2">
    <source>
        <dbReference type="Proteomes" id="UP000289738"/>
    </source>
</evidence>
<protein>
    <recommendedName>
        <fullName evidence="3">Aminotransferase-like plant mobile domain-containing protein</fullName>
    </recommendedName>
</protein>
<gene>
    <name evidence="1" type="ORF">Ahy_A06g026246</name>
</gene>
<accession>A0A445CJU0</accession>